<dbReference type="PROSITE" id="PS51108">
    <property type="entry name" value="PTS_EIID"/>
    <property type="match status" value="1"/>
</dbReference>
<dbReference type="PANTHER" id="PTHR32502:SF23">
    <property type="entry name" value="TRANSPORT PROTEIN, PTS SYSTEM"/>
    <property type="match status" value="1"/>
</dbReference>
<dbReference type="InterPro" id="IPR004704">
    <property type="entry name" value="PTS_IID_man"/>
</dbReference>
<name>A0A1Y4DMP1_9BACT</name>
<protein>
    <recommendedName>
        <fullName evidence="4">PTS mannose transporter subunit IID</fullName>
    </recommendedName>
</protein>
<dbReference type="GO" id="GO:0005886">
    <property type="term" value="C:plasma membrane"/>
    <property type="evidence" value="ECO:0007669"/>
    <property type="project" value="TreeGrafter"/>
</dbReference>
<accession>A0A1Y4DMP1</accession>
<organism evidence="2 3">
    <name type="scientific">Candidatus Avelusimicrobium gallicola</name>
    <dbReference type="NCBI Taxonomy" id="2562704"/>
    <lineage>
        <taxon>Bacteria</taxon>
        <taxon>Pseudomonadati</taxon>
        <taxon>Elusimicrobiota</taxon>
        <taxon>Elusimicrobia</taxon>
        <taxon>Elusimicrobiales</taxon>
        <taxon>Elusimicrobiaceae</taxon>
        <taxon>Candidatus Avelusimicrobium</taxon>
    </lineage>
</organism>
<feature type="transmembrane region" description="Helical" evidence="1">
    <location>
        <begin position="150"/>
        <end position="171"/>
    </location>
</feature>
<dbReference type="Proteomes" id="UP000196368">
    <property type="component" value="Unassembled WGS sequence"/>
</dbReference>
<evidence type="ECO:0000313" key="3">
    <source>
        <dbReference type="Proteomes" id="UP000196368"/>
    </source>
</evidence>
<evidence type="ECO:0008006" key="4">
    <source>
        <dbReference type="Google" id="ProtNLM"/>
    </source>
</evidence>
<feature type="transmembrane region" description="Helical" evidence="1">
    <location>
        <begin position="205"/>
        <end position="222"/>
    </location>
</feature>
<dbReference type="GO" id="GO:0009401">
    <property type="term" value="P:phosphoenolpyruvate-dependent sugar phosphotransferase system"/>
    <property type="evidence" value="ECO:0007669"/>
    <property type="project" value="InterPro"/>
</dbReference>
<dbReference type="RefSeq" id="WP_087287144.1">
    <property type="nucleotide sequence ID" value="NZ_NFJD01000001.1"/>
</dbReference>
<keyword evidence="1" id="KW-0812">Transmembrane</keyword>
<dbReference type="Pfam" id="PF03613">
    <property type="entry name" value="EIID-AGA"/>
    <property type="match status" value="1"/>
</dbReference>
<sequence>MKFSMRLNMFLRSFFLQTGWNFMKFQNLGLTFVMMPFLKQLYKDDQDALPSVLQRYLENFNTQPVMASFCFGALAKQEEAVARAESLTKFKEKVTEWASIKKSLSITTASIGDRLFWGTLKPLTLLMALFIWLMLGVNFFEIDLPQNTPLLYAFCAGGAAFFAFNAVALFVKWQGLKISYNADENSCFGLTRFDWNKTIYNAKRIGIVLAVGMILFGIYHYLKDFEEVDVHFVTRAVIVLFFVMISFVTRKLRIPNMYLYLAAVVVFNLVCYL</sequence>
<keyword evidence="1" id="KW-1133">Transmembrane helix</keyword>
<comment type="caution">
    <text evidence="2">The sequence shown here is derived from an EMBL/GenBank/DDBJ whole genome shotgun (WGS) entry which is preliminary data.</text>
</comment>
<gene>
    <name evidence="2" type="ORF">B5F75_02005</name>
</gene>
<feature type="transmembrane region" description="Helical" evidence="1">
    <location>
        <begin position="228"/>
        <end position="248"/>
    </location>
</feature>
<dbReference type="OrthoDB" id="9795582at2"/>
<dbReference type="PANTHER" id="PTHR32502">
    <property type="entry name" value="N-ACETYLGALACTOSAMINE PERMEASE II COMPONENT-RELATED"/>
    <property type="match status" value="1"/>
</dbReference>
<keyword evidence="1" id="KW-0472">Membrane</keyword>
<proteinExistence type="predicted"/>
<reference evidence="3" key="1">
    <citation type="submission" date="2017-04" db="EMBL/GenBank/DDBJ databases">
        <title>Function of individual gut microbiota members based on whole genome sequencing of pure cultures obtained from chicken caecum.</title>
        <authorList>
            <person name="Medvecky M."/>
            <person name="Cejkova D."/>
            <person name="Polansky O."/>
            <person name="Karasova D."/>
            <person name="Kubasova T."/>
            <person name="Cizek A."/>
            <person name="Rychlik I."/>
        </authorList>
    </citation>
    <scope>NUCLEOTIDE SEQUENCE [LARGE SCALE GENOMIC DNA]</scope>
    <source>
        <strain evidence="3">An273</strain>
    </source>
</reference>
<feature type="transmembrane region" description="Helical" evidence="1">
    <location>
        <begin position="123"/>
        <end position="144"/>
    </location>
</feature>
<evidence type="ECO:0000313" key="2">
    <source>
        <dbReference type="EMBL" id="OUO57570.1"/>
    </source>
</evidence>
<dbReference type="AlphaFoldDB" id="A0A1Y4DMP1"/>
<evidence type="ECO:0000256" key="1">
    <source>
        <dbReference type="SAM" id="Phobius"/>
    </source>
</evidence>
<dbReference type="EMBL" id="NFJD01000001">
    <property type="protein sequence ID" value="OUO57570.1"/>
    <property type="molecule type" value="Genomic_DNA"/>
</dbReference>
<keyword evidence="3" id="KW-1185">Reference proteome</keyword>
<dbReference type="InterPro" id="IPR050303">
    <property type="entry name" value="GatZ_KbaZ_carbometab"/>
</dbReference>